<dbReference type="OrthoDB" id="6658153at2"/>
<accession>A0A5C6XEJ1</accession>
<gene>
    <name evidence="3" type="ORF">FRC96_03280</name>
</gene>
<dbReference type="EMBL" id="VOSL01000014">
    <property type="protein sequence ID" value="TXD42702.1"/>
    <property type="molecule type" value="Genomic_DNA"/>
</dbReference>
<evidence type="ECO:0000313" key="4">
    <source>
        <dbReference type="Proteomes" id="UP000321046"/>
    </source>
</evidence>
<evidence type="ECO:0000313" key="3">
    <source>
        <dbReference type="EMBL" id="TXD42702.1"/>
    </source>
</evidence>
<comment type="caution">
    <text evidence="3">The sequence shown here is derived from an EMBL/GenBank/DDBJ whole genome shotgun (WGS) entry which is preliminary data.</text>
</comment>
<protein>
    <submittedName>
        <fullName evidence="3">Molecular chaperone</fullName>
    </submittedName>
</protein>
<dbReference type="AlphaFoldDB" id="A0A5C6XEJ1"/>
<reference evidence="3 4" key="1">
    <citation type="submission" date="2019-08" db="EMBL/GenBank/DDBJ databases">
        <title>Bradymonadales sp. TMQ2.</title>
        <authorList>
            <person name="Liang Q."/>
        </authorList>
    </citation>
    <scope>NUCLEOTIDE SEQUENCE [LARGE SCALE GENOMIC DNA]</scope>
    <source>
        <strain evidence="3 4">TMQ2</strain>
    </source>
</reference>
<dbReference type="Pfam" id="PF00345">
    <property type="entry name" value="PapD_N"/>
    <property type="match status" value="1"/>
</dbReference>
<dbReference type="InterPro" id="IPR013783">
    <property type="entry name" value="Ig-like_fold"/>
</dbReference>
<feature type="chain" id="PRO_5023087008" evidence="1">
    <location>
        <begin position="27"/>
        <end position="279"/>
    </location>
</feature>
<dbReference type="GO" id="GO:0071555">
    <property type="term" value="P:cell wall organization"/>
    <property type="evidence" value="ECO:0007669"/>
    <property type="project" value="InterPro"/>
</dbReference>
<dbReference type="PANTHER" id="PTHR30251:SF4">
    <property type="entry name" value="SLR1668 PROTEIN"/>
    <property type="match status" value="1"/>
</dbReference>
<dbReference type="InterPro" id="IPR016147">
    <property type="entry name" value="Pili_assmbl_chaperone_N"/>
</dbReference>
<feature type="domain" description="Pili assembly chaperone N-terminal" evidence="2">
    <location>
        <begin position="29"/>
        <end position="156"/>
    </location>
</feature>
<organism evidence="3 4">
    <name type="scientific">Lujinxingia vulgaris</name>
    <dbReference type="NCBI Taxonomy" id="2600176"/>
    <lineage>
        <taxon>Bacteria</taxon>
        <taxon>Deltaproteobacteria</taxon>
        <taxon>Bradymonadales</taxon>
        <taxon>Lujinxingiaceae</taxon>
        <taxon>Lujinxingia</taxon>
    </lineage>
</organism>
<dbReference type="Proteomes" id="UP000321046">
    <property type="component" value="Unassembled WGS sequence"/>
</dbReference>
<sequence>MTRSWRRWMASMVLVAGIGWSSVASAQSISISPTRVVLEGRERSAELTLVNQSEQTLTYRVLFRRLAMSPAGQFEELPPEAAGKFVDAFVRYSPRQVTLGPGETQTVRLMVRAPASLGDGEYRSHLTFQALPTAAEPPQPESSEAVEVALKMRMSVSLPVIYRRGELGAELKSPDLQITHHQGRPTAIMNLQRSGERSVYGDYELYYARRPGMPAELVGAVRGVAFYAPGQERVLHVPLNDASVSATGQWSLRFIERDGDRRAPAQTVAIERVRHSGER</sequence>
<dbReference type="PANTHER" id="PTHR30251">
    <property type="entry name" value="PILUS ASSEMBLY CHAPERONE"/>
    <property type="match status" value="1"/>
</dbReference>
<dbReference type="GO" id="GO:0030288">
    <property type="term" value="C:outer membrane-bounded periplasmic space"/>
    <property type="evidence" value="ECO:0007669"/>
    <property type="project" value="InterPro"/>
</dbReference>
<dbReference type="RefSeq" id="WP_146972663.1">
    <property type="nucleotide sequence ID" value="NZ_VOSL01000014.1"/>
</dbReference>
<dbReference type="InterPro" id="IPR050643">
    <property type="entry name" value="Periplasmic_pilus_chap"/>
</dbReference>
<feature type="signal peptide" evidence="1">
    <location>
        <begin position="1"/>
        <end position="26"/>
    </location>
</feature>
<name>A0A5C6XEJ1_9DELT</name>
<dbReference type="InterPro" id="IPR008962">
    <property type="entry name" value="PapD-like_sf"/>
</dbReference>
<evidence type="ECO:0000256" key="1">
    <source>
        <dbReference type="SAM" id="SignalP"/>
    </source>
</evidence>
<dbReference type="SUPFAM" id="SSF49354">
    <property type="entry name" value="PapD-like"/>
    <property type="match status" value="1"/>
</dbReference>
<keyword evidence="1" id="KW-0732">Signal</keyword>
<dbReference type="Gene3D" id="2.60.40.10">
    <property type="entry name" value="Immunoglobulins"/>
    <property type="match status" value="1"/>
</dbReference>
<evidence type="ECO:0000259" key="2">
    <source>
        <dbReference type="Pfam" id="PF00345"/>
    </source>
</evidence>
<proteinExistence type="predicted"/>